<comment type="caution">
    <text evidence="1">The sequence shown here is derived from an EMBL/GenBank/DDBJ whole genome shotgun (WGS) entry which is preliminary data.</text>
</comment>
<evidence type="ECO:0008006" key="2">
    <source>
        <dbReference type="Google" id="ProtNLM"/>
    </source>
</evidence>
<dbReference type="SUPFAM" id="SSF53335">
    <property type="entry name" value="S-adenosyl-L-methionine-dependent methyltransferases"/>
    <property type="match status" value="1"/>
</dbReference>
<organism evidence="1">
    <name type="scientific">marine sediment metagenome</name>
    <dbReference type="NCBI Taxonomy" id="412755"/>
    <lineage>
        <taxon>unclassified sequences</taxon>
        <taxon>metagenomes</taxon>
        <taxon>ecological metagenomes</taxon>
    </lineage>
</organism>
<evidence type="ECO:0000313" key="1">
    <source>
        <dbReference type="EMBL" id="GAI09018.1"/>
    </source>
</evidence>
<reference evidence="1" key="1">
    <citation type="journal article" date="2014" name="Front. Microbiol.">
        <title>High frequency of phylogenetically diverse reductive dehalogenase-homologous genes in deep subseafloor sedimentary metagenomes.</title>
        <authorList>
            <person name="Kawai M."/>
            <person name="Futagami T."/>
            <person name="Toyoda A."/>
            <person name="Takaki Y."/>
            <person name="Nishi S."/>
            <person name="Hori S."/>
            <person name="Arai W."/>
            <person name="Tsubouchi T."/>
            <person name="Morono Y."/>
            <person name="Uchiyama I."/>
            <person name="Ito T."/>
            <person name="Fujiyama A."/>
            <person name="Inagaki F."/>
            <person name="Takami H."/>
        </authorList>
    </citation>
    <scope>NUCLEOTIDE SEQUENCE</scope>
    <source>
        <strain evidence="1">Expedition CK06-06</strain>
    </source>
</reference>
<proteinExistence type="predicted"/>
<accession>X1KQR9</accession>
<name>X1KQR9_9ZZZZ</name>
<dbReference type="Gene3D" id="3.40.50.150">
    <property type="entry name" value="Vaccinia Virus protein VP39"/>
    <property type="match status" value="1"/>
</dbReference>
<gene>
    <name evidence="1" type="ORF">S06H3_08481</name>
</gene>
<dbReference type="InterPro" id="IPR029063">
    <property type="entry name" value="SAM-dependent_MTases_sf"/>
</dbReference>
<protein>
    <recommendedName>
        <fullName evidence="2">Methyltransferase type 11 domain-containing protein</fullName>
    </recommendedName>
</protein>
<sequence length="92" mass="10772">MVGFLEYRPDEKAIKLINSIYQVLEKDGVFRVSQIAPNLERFFLKEVIGWSMIYRNPKELAKILSLAGFSLENCSFCWEPLKIHYIAECKKL</sequence>
<dbReference type="EMBL" id="BARV01003585">
    <property type="protein sequence ID" value="GAI09018.1"/>
    <property type="molecule type" value="Genomic_DNA"/>
</dbReference>
<dbReference type="AlphaFoldDB" id="X1KQR9"/>